<sequence length="109" mass="12678">MKNVLHRDHSDLDDLDNNEFLLGLPVASFMTTKIWHSNNKLFTTSTLTLFTGICGSRERFFLFMSVYWMILNDKKAKIERKASIQKVVEKKLFSCDASHNWFSSEIGIK</sequence>
<organism evidence="1 2">
    <name type="scientific">Clunio marinus</name>
    <dbReference type="NCBI Taxonomy" id="568069"/>
    <lineage>
        <taxon>Eukaryota</taxon>
        <taxon>Metazoa</taxon>
        <taxon>Ecdysozoa</taxon>
        <taxon>Arthropoda</taxon>
        <taxon>Hexapoda</taxon>
        <taxon>Insecta</taxon>
        <taxon>Pterygota</taxon>
        <taxon>Neoptera</taxon>
        <taxon>Endopterygota</taxon>
        <taxon>Diptera</taxon>
        <taxon>Nematocera</taxon>
        <taxon>Chironomoidea</taxon>
        <taxon>Chironomidae</taxon>
        <taxon>Clunio</taxon>
    </lineage>
</organism>
<accession>A0A1J1J8R4</accession>
<protein>
    <submittedName>
        <fullName evidence="1">CLUMA_CG020816, isoform A</fullName>
    </submittedName>
</protein>
<gene>
    <name evidence="1" type="ORF">CLUMA_CG020816</name>
</gene>
<dbReference type="EMBL" id="CVRI01000073">
    <property type="protein sequence ID" value="CRL07862.1"/>
    <property type="molecule type" value="Genomic_DNA"/>
</dbReference>
<dbReference type="AlphaFoldDB" id="A0A1J1J8R4"/>
<proteinExistence type="predicted"/>
<reference evidence="1 2" key="1">
    <citation type="submission" date="2015-04" db="EMBL/GenBank/DDBJ databases">
        <authorList>
            <person name="Syromyatnikov M.Y."/>
            <person name="Popov V.N."/>
        </authorList>
    </citation>
    <scope>NUCLEOTIDE SEQUENCE [LARGE SCALE GENOMIC DNA]</scope>
</reference>
<evidence type="ECO:0000313" key="1">
    <source>
        <dbReference type="EMBL" id="CRL07862.1"/>
    </source>
</evidence>
<evidence type="ECO:0000313" key="2">
    <source>
        <dbReference type="Proteomes" id="UP000183832"/>
    </source>
</evidence>
<name>A0A1J1J8R4_9DIPT</name>
<keyword evidence="2" id="KW-1185">Reference proteome</keyword>
<dbReference type="Proteomes" id="UP000183832">
    <property type="component" value="Unassembled WGS sequence"/>
</dbReference>